<keyword evidence="2" id="KW-0175">Coiled coil</keyword>
<dbReference type="Gene3D" id="2.40.30.170">
    <property type="match status" value="1"/>
</dbReference>
<name>A0A382APH9_9ZZZZ</name>
<dbReference type="Pfam" id="PF25917">
    <property type="entry name" value="BSH_RND"/>
    <property type="match status" value="1"/>
</dbReference>
<feature type="domain" description="YknX-like beta-barrel" evidence="4">
    <location>
        <begin position="229"/>
        <end position="309"/>
    </location>
</feature>
<dbReference type="InterPro" id="IPR050465">
    <property type="entry name" value="UPF0194_transport"/>
</dbReference>
<evidence type="ECO:0000259" key="3">
    <source>
        <dbReference type="Pfam" id="PF25917"/>
    </source>
</evidence>
<dbReference type="InterPro" id="IPR058636">
    <property type="entry name" value="Beta-barrel_YknX"/>
</dbReference>
<evidence type="ECO:0000313" key="5">
    <source>
        <dbReference type="EMBL" id="SVB03309.1"/>
    </source>
</evidence>
<dbReference type="InterPro" id="IPR006143">
    <property type="entry name" value="RND_pump_MFP"/>
</dbReference>
<dbReference type="InterPro" id="IPR058625">
    <property type="entry name" value="MdtA-like_BSH"/>
</dbReference>
<accession>A0A382APH9</accession>
<dbReference type="Pfam" id="PF25990">
    <property type="entry name" value="Beta-barrel_YknX"/>
    <property type="match status" value="1"/>
</dbReference>
<evidence type="ECO:0000259" key="4">
    <source>
        <dbReference type="Pfam" id="PF25990"/>
    </source>
</evidence>
<dbReference type="EMBL" id="UINC01026232">
    <property type="protein sequence ID" value="SVB03309.1"/>
    <property type="molecule type" value="Genomic_DNA"/>
</dbReference>
<dbReference type="GO" id="GO:0022857">
    <property type="term" value="F:transmembrane transporter activity"/>
    <property type="evidence" value="ECO:0007669"/>
    <property type="project" value="InterPro"/>
</dbReference>
<dbReference type="PANTHER" id="PTHR32347">
    <property type="entry name" value="EFFLUX SYSTEM COMPONENT YKNX-RELATED"/>
    <property type="match status" value="1"/>
</dbReference>
<evidence type="ECO:0000256" key="2">
    <source>
        <dbReference type="ARBA" id="ARBA00023054"/>
    </source>
</evidence>
<dbReference type="Gene3D" id="6.10.140.1990">
    <property type="match status" value="1"/>
</dbReference>
<dbReference type="GO" id="GO:0019898">
    <property type="term" value="C:extrinsic component of membrane"/>
    <property type="evidence" value="ECO:0007669"/>
    <property type="project" value="InterPro"/>
</dbReference>
<reference evidence="5" key="1">
    <citation type="submission" date="2018-05" db="EMBL/GenBank/DDBJ databases">
        <authorList>
            <person name="Lanie J.A."/>
            <person name="Ng W.-L."/>
            <person name="Kazmierczak K.M."/>
            <person name="Andrzejewski T.M."/>
            <person name="Davidsen T.M."/>
            <person name="Wayne K.J."/>
            <person name="Tettelin H."/>
            <person name="Glass J.I."/>
            <person name="Rusch D."/>
            <person name="Podicherti R."/>
            <person name="Tsui H.-C.T."/>
            <person name="Winkler M.E."/>
        </authorList>
    </citation>
    <scope>NUCLEOTIDE SEQUENCE</scope>
</reference>
<dbReference type="GO" id="GO:1990961">
    <property type="term" value="P:xenobiotic detoxification by transmembrane export across the plasma membrane"/>
    <property type="evidence" value="ECO:0007669"/>
    <property type="project" value="InterPro"/>
</dbReference>
<dbReference type="GO" id="GO:1990195">
    <property type="term" value="C:macrolide transmembrane transporter complex"/>
    <property type="evidence" value="ECO:0007669"/>
    <property type="project" value="InterPro"/>
</dbReference>
<feature type="domain" description="Multidrug resistance protein MdtA-like barrel-sandwich hybrid" evidence="3">
    <location>
        <begin position="48"/>
        <end position="213"/>
    </location>
</feature>
<dbReference type="NCBIfam" id="TIGR01730">
    <property type="entry name" value="RND_mfp"/>
    <property type="match status" value="1"/>
</dbReference>
<evidence type="ECO:0000256" key="1">
    <source>
        <dbReference type="ARBA" id="ARBA00004196"/>
    </source>
</evidence>
<sequence>MLAVGGALVYFNVNFQRATGPEVEVEAIERRSLEAIVSASGTIVPQLTVDISADTMGRVTRLAFDEGDQVGRGQFLLEIDPEALRSAVDRGEAALRASRSSQTQMEVAIESAQVNLTLARDHLKRQEGLWDLQLISRETIEQALTDVTLRETELQQREIEVATQVERIGQEEANLDSARYELTKVTITSPFAGVVTRRNIEEGETVVVGTMNNAGTVLATIADLSVIEAEVEVDETDVPSIRLGQSAVVTIDALPDEEFEGIVTEIGNSPIQAGQGAGAGTQATNFKVVVTLNDEIPNVRPGFTCTADITTAFRDDALAIPIQSATVREVILDANGQMVRQVIREDEEETPDGNPIAMRFSMRFGGDGLVEDEAARDDNAEGEELEGVFVARQGQAVFLPVLTGIAGERHFEALY</sequence>
<gene>
    <name evidence="5" type="ORF">METZ01_LOCUS156163</name>
</gene>
<protein>
    <recommendedName>
        <fullName evidence="6">RND efflux pump membrane fusion protein barrel-sandwich domain-containing protein</fullName>
    </recommendedName>
</protein>
<comment type="subcellular location">
    <subcellularLocation>
        <location evidence="1">Cell envelope</location>
    </subcellularLocation>
</comment>
<dbReference type="SUPFAM" id="SSF111369">
    <property type="entry name" value="HlyD-like secretion proteins"/>
    <property type="match status" value="1"/>
</dbReference>
<dbReference type="InterPro" id="IPR030190">
    <property type="entry name" value="MacA_alpha-hairpin_sf"/>
</dbReference>
<dbReference type="AlphaFoldDB" id="A0A382APH9"/>
<feature type="non-terminal residue" evidence="5">
    <location>
        <position position="415"/>
    </location>
</feature>
<organism evidence="5">
    <name type="scientific">marine metagenome</name>
    <dbReference type="NCBI Taxonomy" id="408172"/>
    <lineage>
        <taxon>unclassified sequences</taxon>
        <taxon>metagenomes</taxon>
        <taxon>ecological metagenomes</taxon>
    </lineage>
</organism>
<dbReference type="GO" id="GO:0030313">
    <property type="term" value="C:cell envelope"/>
    <property type="evidence" value="ECO:0007669"/>
    <property type="project" value="UniProtKB-SubCell"/>
</dbReference>
<dbReference type="Gene3D" id="2.40.50.100">
    <property type="match status" value="1"/>
</dbReference>
<evidence type="ECO:0008006" key="6">
    <source>
        <dbReference type="Google" id="ProtNLM"/>
    </source>
</evidence>
<proteinExistence type="predicted"/>